<sequence>MPDSHRYAMLLNALPYHGPLFGAKQTPLSRFRLHQRLVQLEPADASDIAILGQLLDWTHQDTSRSDEQAMSEAKRQVAEIANPFAHDLAVWRLELRTLIAALRRRRRGDLAPENNRWGYGRWTDKIRRNWTESAFGLQGVFPWLPEAARMIALGDALGLERLLLQTVWNHLEGISGGHHFDFEAVVVYVTRWDLIARWTSYQDEGGLERFDTLVAHAMADVDLGRMIETEIAS</sequence>
<dbReference type="AlphaFoldDB" id="G2E4Q6"/>
<dbReference type="eggNOG" id="ENOG502ZC02">
    <property type="taxonomic scope" value="Bacteria"/>
</dbReference>
<dbReference type="Proteomes" id="UP000004200">
    <property type="component" value="Unassembled WGS sequence"/>
</dbReference>
<name>G2E4Q6_9GAMM</name>
<keyword evidence="2" id="KW-1185">Reference proteome</keyword>
<protein>
    <recommendedName>
        <fullName evidence="3">DUF2764 family protein</fullName>
    </recommendedName>
</protein>
<evidence type="ECO:0000313" key="1">
    <source>
        <dbReference type="EMBL" id="EGV29532.1"/>
    </source>
</evidence>
<dbReference type="OrthoDB" id="556081at2"/>
<dbReference type="STRING" id="765913.ThidrDRAFT_3269"/>
<evidence type="ECO:0000313" key="2">
    <source>
        <dbReference type="Proteomes" id="UP000004200"/>
    </source>
</evidence>
<accession>G2E4Q6</accession>
<dbReference type="RefSeq" id="WP_007041982.1">
    <property type="nucleotide sequence ID" value="NZ_AFWT01000026.1"/>
</dbReference>
<gene>
    <name evidence="1" type="ORF">ThidrDRAFT_3269</name>
</gene>
<evidence type="ECO:0008006" key="3">
    <source>
        <dbReference type="Google" id="ProtNLM"/>
    </source>
</evidence>
<reference evidence="1 2" key="1">
    <citation type="submission" date="2011-06" db="EMBL/GenBank/DDBJ databases">
        <title>The draft genome of Thiorhodococcus drewsii AZ1.</title>
        <authorList>
            <consortium name="US DOE Joint Genome Institute (JGI-PGF)"/>
            <person name="Lucas S."/>
            <person name="Han J."/>
            <person name="Lapidus A."/>
            <person name="Cheng J.-F."/>
            <person name="Goodwin L."/>
            <person name="Pitluck S."/>
            <person name="Peters L."/>
            <person name="Land M.L."/>
            <person name="Hauser L."/>
            <person name="Vogl K."/>
            <person name="Liu Z."/>
            <person name="Imhoff J."/>
            <person name="Thiel V."/>
            <person name="Frigaard N.-U."/>
            <person name="Bryant D.A."/>
            <person name="Woyke T.J."/>
        </authorList>
    </citation>
    <scope>NUCLEOTIDE SEQUENCE [LARGE SCALE GENOMIC DNA]</scope>
    <source>
        <strain evidence="1 2">AZ1</strain>
    </source>
</reference>
<proteinExistence type="predicted"/>
<dbReference type="EMBL" id="AFWT01000026">
    <property type="protein sequence ID" value="EGV29532.1"/>
    <property type="molecule type" value="Genomic_DNA"/>
</dbReference>
<dbReference type="Pfam" id="PF10962">
    <property type="entry name" value="DUF2764"/>
    <property type="match status" value="1"/>
</dbReference>
<organism evidence="1 2">
    <name type="scientific">Thiorhodococcus drewsii AZ1</name>
    <dbReference type="NCBI Taxonomy" id="765913"/>
    <lineage>
        <taxon>Bacteria</taxon>
        <taxon>Pseudomonadati</taxon>
        <taxon>Pseudomonadota</taxon>
        <taxon>Gammaproteobacteria</taxon>
        <taxon>Chromatiales</taxon>
        <taxon>Chromatiaceae</taxon>
        <taxon>Thiorhodococcus</taxon>
    </lineage>
</organism>
<comment type="caution">
    <text evidence="1">The sequence shown here is derived from an EMBL/GenBank/DDBJ whole genome shotgun (WGS) entry which is preliminary data.</text>
</comment>
<dbReference type="InterPro" id="IPR024492">
    <property type="entry name" value="DUF2764"/>
</dbReference>